<protein>
    <recommendedName>
        <fullName evidence="1">Arb2 domain-containing protein</fullName>
    </recommendedName>
</protein>
<organism evidence="2 3">
    <name type="scientific">Globisporangium ultimum (strain ATCC 200006 / CBS 805.95 / DAOM BR144)</name>
    <name type="common">Pythium ultimum</name>
    <dbReference type="NCBI Taxonomy" id="431595"/>
    <lineage>
        <taxon>Eukaryota</taxon>
        <taxon>Sar</taxon>
        <taxon>Stramenopiles</taxon>
        <taxon>Oomycota</taxon>
        <taxon>Peronosporomycetes</taxon>
        <taxon>Pythiales</taxon>
        <taxon>Pythiaceae</taxon>
        <taxon>Globisporangium</taxon>
    </lineage>
</organism>
<feature type="domain" description="Arb2" evidence="1">
    <location>
        <begin position="133"/>
        <end position="374"/>
    </location>
</feature>
<dbReference type="InterPro" id="IPR053858">
    <property type="entry name" value="Arb2_dom"/>
</dbReference>
<reference evidence="3" key="2">
    <citation type="submission" date="2010-04" db="EMBL/GenBank/DDBJ databases">
        <authorList>
            <person name="Buell R."/>
            <person name="Hamilton J."/>
            <person name="Hostetler J."/>
        </authorList>
    </citation>
    <scope>NUCLEOTIDE SEQUENCE [LARGE SCALE GENOMIC DNA]</scope>
    <source>
        <strain evidence="3">DAOM:BR144</strain>
    </source>
</reference>
<evidence type="ECO:0000313" key="2">
    <source>
        <dbReference type="EnsemblProtists" id="PYU1_T014325"/>
    </source>
</evidence>
<evidence type="ECO:0000313" key="3">
    <source>
        <dbReference type="Proteomes" id="UP000019132"/>
    </source>
</evidence>
<dbReference type="STRING" id="431595.K3XAS6"/>
<sequence length="411" mass="45329">MADTRRVFVQQATLTPQLQMSAPVMAFVEPEDSWLMIVNEFVASCNDEEVEVDDRPAGMLENCRILHASTLQLITDASGLDDGKQYILCPSTMEFEAVLRKHGLPVPAPPPGSASGLGRRAERDSIATTDHLESLEDLSYYFDSSGTLRHCASNQAVYEIMSDERRAGEIDEIVKAAIFHIQMDMLADLNFKQAHVPIDPRPDEPKEARSSVFLTSDWRTNDDLLIVINGGRGVQPGIWSRDLLIQEGLEKGSMLPVFRRAKESGFAVAVLNPFTNNVMIGKDLHPIRNNASSDEHTLYVWDNIISRSQAKRVHILAYSFGAKLVTTLIQNREEQVVKRLSGIVFAEGAYKIDPNSTSPLVGNFLKQKAINFKADSEVPEGNHIPSAEEQLSCMCLSVGDLAAAAAADGKY</sequence>
<dbReference type="AlphaFoldDB" id="K3XAS6"/>
<dbReference type="Proteomes" id="UP000019132">
    <property type="component" value="Unassembled WGS sequence"/>
</dbReference>
<reference evidence="3" key="1">
    <citation type="journal article" date="2010" name="Genome Biol.">
        <title>Genome sequence of the necrotrophic plant pathogen Pythium ultimum reveals original pathogenicity mechanisms and effector repertoire.</title>
        <authorList>
            <person name="Levesque C.A."/>
            <person name="Brouwer H."/>
            <person name="Cano L."/>
            <person name="Hamilton J.P."/>
            <person name="Holt C."/>
            <person name="Huitema E."/>
            <person name="Raffaele S."/>
            <person name="Robideau G.P."/>
            <person name="Thines M."/>
            <person name="Win J."/>
            <person name="Zerillo M.M."/>
            <person name="Beakes G.W."/>
            <person name="Boore J.L."/>
            <person name="Busam D."/>
            <person name="Dumas B."/>
            <person name="Ferriera S."/>
            <person name="Fuerstenberg S.I."/>
            <person name="Gachon C.M."/>
            <person name="Gaulin E."/>
            <person name="Govers F."/>
            <person name="Grenville-Briggs L."/>
            <person name="Horner N."/>
            <person name="Hostetler J."/>
            <person name="Jiang R.H."/>
            <person name="Johnson J."/>
            <person name="Krajaejun T."/>
            <person name="Lin H."/>
            <person name="Meijer H.J."/>
            <person name="Moore B."/>
            <person name="Morris P."/>
            <person name="Phuntmart V."/>
            <person name="Puiu D."/>
            <person name="Shetty J."/>
            <person name="Stajich J.E."/>
            <person name="Tripathy S."/>
            <person name="Wawra S."/>
            <person name="van West P."/>
            <person name="Whitty B.R."/>
            <person name="Coutinho P.M."/>
            <person name="Henrissat B."/>
            <person name="Martin F."/>
            <person name="Thomas P.D."/>
            <person name="Tyler B.M."/>
            <person name="De Vries R.P."/>
            <person name="Kamoun S."/>
            <person name="Yandell M."/>
            <person name="Tisserat N."/>
            <person name="Buell C.R."/>
        </authorList>
    </citation>
    <scope>NUCLEOTIDE SEQUENCE</scope>
    <source>
        <strain evidence="3">DAOM:BR144</strain>
    </source>
</reference>
<dbReference type="GO" id="GO:0035197">
    <property type="term" value="F:siRNA binding"/>
    <property type="evidence" value="ECO:0007669"/>
    <property type="project" value="TreeGrafter"/>
</dbReference>
<dbReference type="PANTHER" id="PTHR21357:SF4">
    <property type="entry name" value="FAM172 FAMILY PROTEIN HOMOLOG CG10038"/>
    <property type="match status" value="1"/>
</dbReference>
<accession>K3XAS6</accession>
<reference evidence="2" key="3">
    <citation type="submission" date="2015-02" db="UniProtKB">
        <authorList>
            <consortium name="EnsemblProtists"/>
        </authorList>
    </citation>
    <scope>IDENTIFICATION</scope>
    <source>
        <strain evidence="2">DAOM BR144</strain>
    </source>
</reference>
<dbReference type="GO" id="GO:0031048">
    <property type="term" value="P:regulatory ncRNA-mediated heterochromatin formation"/>
    <property type="evidence" value="ECO:0007669"/>
    <property type="project" value="TreeGrafter"/>
</dbReference>
<dbReference type="EMBL" id="GL376566">
    <property type="status" value="NOT_ANNOTATED_CDS"/>
    <property type="molecule type" value="Genomic_DNA"/>
</dbReference>
<dbReference type="OMA" id="HAVYELM"/>
<dbReference type="Pfam" id="PF22749">
    <property type="entry name" value="Arb2"/>
    <property type="match status" value="1"/>
</dbReference>
<proteinExistence type="predicted"/>
<dbReference type="VEuPathDB" id="FungiDB:PYU1_G014295"/>
<dbReference type="eggNOG" id="KOG3967">
    <property type="taxonomic scope" value="Eukaryota"/>
</dbReference>
<dbReference type="InterPro" id="IPR048263">
    <property type="entry name" value="Arb2"/>
</dbReference>
<dbReference type="GO" id="GO:0005634">
    <property type="term" value="C:nucleus"/>
    <property type="evidence" value="ECO:0007669"/>
    <property type="project" value="TreeGrafter"/>
</dbReference>
<dbReference type="HOGENOM" id="CLU_536941_0_0_1"/>
<keyword evidence="3" id="KW-1185">Reference proteome</keyword>
<name>K3XAS6_GLOUD</name>
<dbReference type="EnsemblProtists" id="PYU1_T014325">
    <property type="protein sequence ID" value="PYU1_T014325"/>
    <property type="gene ID" value="PYU1_G014295"/>
</dbReference>
<dbReference type="PANTHER" id="PTHR21357">
    <property type="entry name" value="FAM172 FAMILY PROTEIN HOMOLOG CG10038"/>
    <property type="match status" value="1"/>
</dbReference>
<evidence type="ECO:0000259" key="1">
    <source>
        <dbReference type="Pfam" id="PF22749"/>
    </source>
</evidence>
<dbReference type="InParanoid" id="K3XAS6"/>